<dbReference type="AlphaFoldDB" id="A0A6M3L9D2"/>
<accession>A0A6M3L9D2</accession>
<gene>
    <name evidence="1" type="ORF">MM415B03310_0007</name>
</gene>
<evidence type="ECO:0000313" key="1">
    <source>
        <dbReference type="EMBL" id="QJA91637.1"/>
    </source>
</evidence>
<sequence>MYIGIDYGMGNTNIDKKTGIRYGVIPIMEVSRAWCDSSEPYYPCKDCEVNNEDNDVFDCDGCEPSSWYVDDNEYVAESTDEIDIFITKSPYYTRCKFCSPCAPGAGYVLNECEDGVETYCFGHDWFEGGKAPYKVYRVSDGELVEE</sequence>
<name>A0A6M3L9D2_9ZZZZ</name>
<organism evidence="1">
    <name type="scientific">viral metagenome</name>
    <dbReference type="NCBI Taxonomy" id="1070528"/>
    <lineage>
        <taxon>unclassified sequences</taxon>
        <taxon>metagenomes</taxon>
        <taxon>organismal metagenomes</taxon>
    </lineage>
</organism>
<dbReference type="EMBL" id="MT143002">
    <property type="protein sequence ID" value="QJA91637.1"/>
    <property type="molecule type" value="Genomic_DNA"/>
</dbReference>
<protein>
    <submittedName>
        <fullName evidence="1">Uncharacterized protein</fullName>
    </submittedName>
</protein>
<proteinExistence type="predicted"/>
<reference evidence="1" key="1">
    <citation type="submission" date="2020-03" db="EMBL/GenBank/DDBJ databases">
        <title>The deep terrestrial virosphere.</title>
        <authorList>
            <person name="Holmfeldt K."/>
            <person name="Nilsson E."/>
            <person name="Simone D."/>
            <person name="Lopez-Fernandez M."/>
            <person name="Wu X."/>
            <person name="de Brujin I."/>
            <person name="Lundin D."/>
            <person name="Andersson A."/>
            <person name="Bertilsson S."/>
            <person name="Dopson M."/>
        </authorList>
    </citation>
    <scope>NUCLEOTIDE SEQUENCE</scope>
    <source>
        <strain evidence="1">MM415B03310</strain>
    </source>
</reference>